<dbReference type="RefSeq" id="WP_307257991.1">
    <property type="nucleotide sequence ID" value="NZ_JAUSUC010000032.1"/>
</dbReference>
<evidence type="ECO:0000259" key="4">
    <source>
        <dbReference type="Pfam" id="PF00881"/>
    </source>
</evidence>
<keyword evidence="3" id="KW-0472">Membrane</keyword>
<organism evidence="5 6">
    <name type="scientific">Oikeobacillus pervagus</name>
    <dbReference type="NCBI Taxonomy" id="1325931"/>
    <lineage>
        <taxon>Bacteria</taxon>
        <taxon>Bacillati</taxon>
        <taxon>Bacillota</taxon>
        <taxon>Bacilli</taxon>
        <taxon>Bacillales</taxon>
        <taxon>Bacillaceae</taxon>
        <taxon>Oikeobacillus</taxon>
    </lineage>
</organism>
<proteinExistence type="inferred from homology"/>
<dbReference type="InterPro" id="IPR000415">
    <property type="entry name" value="Nitroreductase-like"/>
</dbReference>
<keyword evidence="6" id="KW-1185">Reference proteome</keyword>
<comment type="similarity">
    <text evidence="1">Belongs to the nitroreductase family.</text>
</comment>
<feature type="domain" description="Nitroreductase" evidence="4">
    <location>
        <begin position="67"/>
        <end position="151"/>
    </location>
</feature>
<keyword evidence="2" id="KW-0560">Oxidoreductase</keyword>
<dbReference type="CDD" id="cd02151">
    <property type="entry name" value="nitroreductase"/>
    <property type="match status" value="1"/>
</dbReference>
<keyword evidence="3" id="KW-1133">Transmembrane helix</keyword>
<reference evidence="5" key="1">
    <citation type="submission" date="2023-07" db="EMBL/GenBank/DDBJ databases">
        <title>Genomic Encyclopedia of Type Strains, Phase IV (KMG-IV): sequencing the most valuable type-strain genomes for metagenomic binning, comparative biology and taxonomic classification.</title>
        <authorList>
            <person name="Goeker M."/>
        </authorList>
    </citation>
    <scope>NUCLEOTIDE SEQUENCE</scope>
    <source>
        <strain evidence="5">DSM 23947</strain>
    </source>
</reference>
<keyword evidence="3" id="KW-0812">Transmembrane</keyword>
<dbReference type="PANTHER" id="PTHR43673:SF10">
    <property type="entry name" value="NADH DEHYDROGENASE_NAD(P)H NITROREDUCTASE XCC3605-RELATED"/>
    <property type="match status" value="1"/>
</dbReference>
<dbReference type="Pfam" id="PF00881">
    <property type="entry name" value="Nitroreductase"/>
    <property type="match status" value="2"/>
</dbReference>
<dbReference type="GO" id="GO:0016491">
    <property type="term" value="F:oxidoreductase activity"/>
    <property type="evidence" value="ECO:0007669"/>
    <property type="project" value="UniProtKB-KW"/>
</dbReference>
<dbReference type="EMBL" id="JAUSUC010000032">
    <property type="protein sequence ID" value="MDQ0215991.1"/>
    <property type="molecule type" value="Genomic_DNA"/>
</dbReference>
<feature type="transmembrane region" description="Helical" evidence="3">
    <location>
        <begin position="97"/>
        <end position="117"/>
    </location>
</feature>
<evidence type="ECO:0000313" key="5">
    <source>
        <dbReference type="EMBL" id="MDQ0215991.1"/>
    </source>
</evidence>
<dbReference type="Gene3D" id="3.40.109.10">
    <property type="entry name" value="NADH Oxidase"/>
    <property type="match status" value="1"/>
</dbReference>
<accession>A0AAJ1T699</accession>
<sequence>MNVLEAIQSRREITQFLRKEISNDILEKVVEAAYYSPTGNNLPSREFIVVTNKQKLNELSKATPFVPWLENSAAAIVITGQPGISKYWLQDASIASGYIWLTAVSLGLGAAFGAIYHSEDQVESKKREDIVREALSIPEDRRIMAILGLGYPKEQPKPKKMLSKNDIVFYENFHS</sequence>
<evidence type="ECO:0000256" key="3">
    <source>
        <dbReference type="SAM" id="Phobius"/>
    </source>
</evidence>
<gene>
    <name evidence="5" type="ORF">J2S13_002413</name>
</gene>
<evidence type="ECO:0000256" key="1">
    <source>
        <dbReference type="ARBA" id="ARBA00007118"/>
    </source>
</evidence>
<feature type="domain" description="Nitroreductase" evidence="4">
    <location>
        <begin position="7"/>
        <end position="62"/>
    </location>
</feature>
<dbReference type="SUPFAM" id="SSF55469">
    <property type="entry name" value="FMN-dependent nitroreductase-like"/>
    <property type="match status" value="1"/>
</dbReference>
<evidence type="ECO:0000256" key="2">
    <source>
        <dbReference type="ARBA" id="ARBA00023002"/>
    </source>
</evidence>
<dbReference type="PANTHER" id="PTHR43673">
    <property type="entry name" value="NAD(P)H NITROREDUCTASE YDGI-RELATED"/>
    <property type="match status" value="1"/>
</dbReference>
<dbReference type="Proteomes" id="UP001237207">
    <property type="component" value="Unassembled WGS sequence"/>
</dbReference>
<protein>
    <submittedName>
        <fullName evidence="5">Nitroreductase</fullName>
    </submittedName>
</protein>
<evidence type="ECO:0000313" key="6">
    <source>
        <dbReference type="Proteomes" id="UP001237207"/>
    </source>
</evidence>
<name>A0AAJ1T699_9BACI</name>
<dbReference type="AlphaFoldDB" id="A0AAJ1T699"/>
<dbReference type="InterPro" id="IPR029479">
    <property type="entry name" value="Nitroreductase"/>
</dbReference>
<comment type="caution">
    <text evidence="5">The sequence shown here is derived from an EMBL/GenBank/DDBJ whole genome shotgun (WGS) entry which is preliminary data.</text>
</comment>